<keyword evidence="3" id="KW-0723">Serine/threonine-protein kinase</keyword>
<evidence type="ECO:0000256" key="8">
    <source>
        <dbReference type="ARBA" id="ARBA00022989"/>
    </source>
</evidence>
<accession>A0A7J0EYI9</accession>
<dbReference type="Pfam" id="PF19160">
    <property type="entry name" value="SPARK"/>
    <property type="match status" value="1"/>
</dbReference>
<comment type="catalytic activity">
    <reaction evidence="11">
        <text>L-seryl-[protein] + ATP = O-phospho-L-seryl-[protein] + ADP + H(+)</text>
        <dbReference type="Rhea" id="RHEA:17989"/>
        <dbReference type="Rhea" id="RHEA-COMP:9863"/>
        <dbReference type="Rhea" id="RHEA-COMP:11604"/>
        <dbReference type="ChEBI" id="CHEBI:15378"/>
        <dbReference type="ChEBI" id="CHEBI:29999"/>
        <dbReference type="ChEBI" id="CHEBI:30616"/>
        <dbReference type="ChEBI" id="CHEBI:83421"/>
        <dbReference type="ChEBI" id="CHEBI:456216"/>
        <dbReference type="EC" id="2.7.11.1"/>
    </reaction>
</comment>
<evidence type="ECO:0000259" key="13">
    <source>
        <dbReference type="PROSITE" id="PS50011"/>
    </source>
</evidence>
<protein>
    <recommendedName>
        <fullName evidence="2">non-specific serine/threonine protein kinase</fullName>
        <ecNumber evidence="2">2.7.11.1</ecNumber>
    </recommendedName>
</protein>
<comment type="subcellular location">
    <subcellularLocation>
        <location evidence="1">Cell membrane</location>
        <topology evidence="1">Single-pass membrane protein</topology>
    </subcellularLocation>
</comment>
<evidence type="ECO:0000256" key="12">
    <source>
        <dbReference type="SAM" id="SignalP"/>
    </source>
</evidence>
<dbReference type="GO" id="GO:0004674">
    <property type="term" value="F:protein serine/threonine kinase activity"/>
    <property type="evidence" value="ECO:0007669"/>
    <property type="project" value="UniProtKB-KW"/>
</dbReference>
<feature type="chain" id="PRO_5029536149" description="non-specific serine/threonine protein kinase" evidence="12">
    <location>
        <begin position="25"/>
        <end position="396"/>
    </location>
</feature>
<dbReference type="InterPro" id="IPR011009">
    <property type="entry name" value="Kinase-like_dom_sf"/>
</dbReference>
<proteinExistence type="predicted"/>
<evidence type="ECO:0000256" key="5">
    <source>
        <dbReference type="ARBA" id="ARBA00022692"/>
    </source>
</evidence>
<dbReference type="PANTHER" id="PTHR47982">
    <property type="entry name" value="PROLINE-RICH RECEPTOR-LIKE PROTEIN KINASE PERK4"/>
    <property type="match status" value="1"/>
</dbReference>
<comment type="catalytic activity">
    <reaction evidence="10">
        <text>L-threonyl-[protein] + ATP = O-phospho-L-threonyl-[protein] + ADP + H(+)</text>
        <dbReference type="Rhea" id="RHEA:46608"/>
        <dbReference type="Rhea" id="RHEA-COMP:11060"/>
        <dbReference type="Rhea" id="RHEA-COMP:11605"/>
        <dbReference type="ChEBI" id="CHEBI:15378"/>
        <dbReference type="ChEBI" id="CHEBI:30013"/>
        <dbReference type="ChEBI" id="CHEBI:30616"/>
        <dbReference type="ChEBI" id="CHEBI:61977"/>
        <dbReference type="ChEBI" id="CHEBI:456216"/>
        <dbReference type="EC" id="2.7.11.1"/>
    </reaction>
</comment>
<feature type="domain" description="Protein kinase" evidence="13">
    <location>
        <begin position="238"/>
        <end position="396"/>
    </location>
</feature>
<comment type="caution">
    <text evidence="14">The sequence shown here is derived from an EMBL/GenBank/DDBJ whole genome shotgun (WGS) entry which is preliminary data.</text>
</comment>
<dbReference type="InterPro" id="IPR047117">
    <property type="entry name" value="PERK1-13-like"/>
</dbReference>
<evidence type="ECO:0000256" key="7">
    <source>
        <dbReference type="ARBA" id="ARBA00022840"/>
    </source>
</evidence>
<evidence type="ECO:0000256" key="6">
    <source>
        <dbReference type="ARBA" id="ARBA00022741"/>
    </source>
</evidence>
<keyword evidence="7" id="KW-0067">ATP-binding</keyword>
<evidence type="ECO:0000256" key="11">
    <source>
        <dbReference type="ARBA" id="ARBA00048679"/>
    </source>
</evidence>
<keyword evidence="12" id="KW-0732">Signal</keyword>
<evidence type="ECO:0000256" key="1">
    <source>
        <dbReference type="ARBA" id="ARBA00004162"/>
    </source>
</evidence>
<dbReference type="EMBL" id="BJWL01000007">
    <property type="protein sequence ID" value="GFY91049.1"/>
    <property type="molecule type" value="Genomic_DNA"/>
</dbReference>
<sequence length="396" mass="43481">MHHKSSISIFSILTLLTTVDLAFSQPPPANICSLDIQIPSSGNDSNCIKGNWGGFLNGNCCGFAFDVYLQALGKRTNQTGQIFLNSTDQIDCLVSMKTIEGDVLNCGIEKLSSGAGGCYDYSVTDVVNNLGNRLRTLDEGCKVLGLDQQSDKACSACSRSWDDMGISLNNRGDRDICRFAVLVSLTSTRIGDEKWIQALYKCLGEQSIIPIESKYSLSKESGCHEVTIKEVYSATNNLNESNFIGQGTAGKVYKGILSNGQHVAVKHIPNDGEMETFVREVTSLSPVRHPNLVTLLGHCKGEEECFLIYELCHNGNLSKWLFGEICHKGWEYSGFADPKLNGDYSSEAFEVVFKLALSCIGLKQQRPTMEQVVVRLEKALDISVIVDPINPHFIPQ</sequence>
<evidence type="ECO:0000256" key="3">
    <source>
        <dbReference type="ARBA" id="ARBA00022527"/>
    </source>
</evidence>
<dbReference type="SUPFAM" id="SSF56112">
    <property type="entry name" value="Protein kinase-like (PK-like)"/>
    <property type="match status" value="1"/>
</dbReference>
<keyword evidence="6" id="KW-0547">Nucleotide-binding</keyword>
<dbReference type="InterPro" id="IPR043891">
    <property type="entry name" value="SPARK"/>
</dbReference>
<dbReference type="OrthoDB" id="4062651at2759"/>
<evidence type="ECO:0000313" key="15">
    <source>
        <dbReference type="Proteomes" id="UP000585474"/>
    </source>
</evidence>
<keyword evidence="8" id="KW-1133">Transmembrane helix</keyword>
<dbReference type="Pfam" id="PF07714">
    <property type="entry name" value="PK_Tyr_Ser-Thr"/>
    <property type="match status" value="1"/>
</dbReference>
<feature type="signal peptide" evidence="12">
    <location>
        <begin position="1"/>
        <end position="24"/>
    </location>
</feature>
<dbReference type="InterPro" id="IPR001245">
    <property type="entry name" value="Ser-Thr/Tyr_kinase_cat_dom"/>
</dbReference>
<gene>
    <name evidence="14" type="ORF">Acr_07g0012450</name>
</gene>
<keyword evidence="5" id="KW-0812">Transmembrane</keyword>
<reference evidence="14 15" key="1">
    <citation type="submission" date="2019-07" db="EMBL/GenBank/DDBJ databases">
        <title>De Novo Assembly of kiwifruit Actinidia rufa.</title>
        <authorList>
            <person name="Sugita-Konishi S."/>
            <person name="Sato K."/>
            <person name="Mori E."/>
            <person name="Abe Y."/>
            <person name="Kisaki G."/>
            <person name="Hamano K."/>
            <person name="Suezawa K."/>
            <person name="Otani M."/>
            <person name="Fukuda T."/>
            <person name="Manabe T."/>
            <person name="Gomi K."/>
            <person name="Tabuchi M."/>
            <person name="Akimitsu K."/>
            <person name="Kataoka I."/>
        </authorList>
    </citation>
    <scope>NUCLEOTIDE SEQUENCE [LARGE SCALE GENOMIC DNA]</scope>
    <source>
        <strain evidence="15">cv. Fuchu</strain>
    </source>
</reference>
<dbReference type="EC" id="2.7.11.1" evidence="2"/>
<dbReference type="FunFam" id="3.30.200.20:FF:000608">
    <property type="entry name" value="Serine/threonine kinase protein"/>
    <property type="match status" value="1"/>
</dbReference>
<keyword evidence="9" id="KW-0472">Membrane</keyword>
<dbReference type="AlphaFoldDB" id="A0A7J0EYI9"/>
<evidence type="ECO:0000313" key="14">
    <source>
        <dbReference type="EMBL" id="GFY91049.1"/>
    </source>
</evidence>
<keyword evidence="15" id="KW-1185">Reference proteome</keyword>
<name>A0A7J0EYI9_9ERIC</name>
<dbReference type="Gene3D" id="3.30.200.20">
    <property type="entry name" value="Phosphorylase Kinase, domain 1"/>
    <property type="match status" value="1"/>
</dbReference>
<evidence type="ECO:0000256" key="10">
    <source>
        <dbReference type="ARBA" id="ARBA00047899"/>
    </source>
</evidence>
<dbReference type="PANTHER" id="PTHR47982:SF57">
    <property type="entry name" value="PROTEIN KINASE DOMAIN-CONTAINING PROTEIN"/>
    <property type="match status" value="1"/>
</dbReference>
<keyword evidence="4" id="KW-0808">Transferase</keyword>
<dbReference type="PROSITE" id="PS50011">
    <property type="entry name" value="PROTEIN_KINASE_DOM"/>
    <property type="match status" value="1"/>
</dbReference>
<evidence type="ECO:0000256" key="9">
    <source>
        <dbReference type="ARBA" id="ARBA00023136"/>
    </source>
</evidence>
<evidence type="ECO:0000256" key="2">
    <source>
        <dbReference type="ARBA" id="ARBA00012513"/>
    </source>
</evidence>
<dbReference type="Proteomes" id="UP000585474">
    <property type="component" value="Unassembled WGS sequence"/>
</dbReference>
<keyword evidence="3" id="KW-0418">Kinase</keyword>
<dbReference type="InterPro" id="IPR000719">
    <property type="entry name" value="Prot_kinase_dom"/>
</dbReference>
<dbReference type="GO" id="GO:0005524">
    <property type="term" value="F:ATP binding"/>
    <property type="evidence" value="ECO:0007669"/>
    <property type="project" value="UniProtKB-KW"/>
</dbReference>
<organism evidence="14 15">
    <name type="scientific">Actinidia rufa</name>
    <dbReference type="NCBI Taxonomy" id="165716"/>
    <lineage>
        <taxon>Eukaryota</taxon>
        <taxon>Viridiplantae</taxon>
        <taxon>Streptophyta</taxon>
        <taxon>Embryophyta</taxon>
        <taxon>Tracheophyta</taxon>
        <taxon>Spermatophyta</taxon>
        <taxon>Magnoliopsida</taxon>
        <taxon>eudicotyledons</taxon>
        <taxon>Gunneridae</taxon>
        <taxon>Pentapetalae</taxon>
        <taxon>asterids</taxon>
        <taxon>Ericales</taxon>
        <taxon>Actinidiaceae</taxon>
        <taxon>Actinidia</taxon>
    </lineage>
</organism>
<dbReference type="GO" id="GO:0005886">
    <property type="term" value="C:plasma membrane"/>
    <property type="evidence" value="ECO:0007669"/>
    <property type="project" value="UniProtKB-SubCell"/>
</dbReference>
<evidence type="ECO:0000256" key="4">
    <source>
        <dbReference type="ARBA" id="ARBA00022679"/>
    </source>
</evidence>